<dbReference type="NCBIfam" id="TIGR01509">
    <property type="entry name" value="HAD-SF-IA-v3"/>
    <property type="match status" value="1"/>
</dbReference>
<dbReference type="STRING" id="142588.SAMN04488559_12828"/>
<dbReference type="InterPro" id="IPR051400">
    <property type="entry name" value="HAD-like_hydrolase"/>
</dbReference>
<organism evidence="5 6">
    <name type="scientific">Isobaculum melis</name>
    <dbReference type="NCBI Taxonomy" id="142588"/>
    <lineage>
        <taxon>Bacteria</taxon>
        <taxon>Bacillati</taxon>
        <taxon>Bacillota</taxon>
        <taxon>Bacilli</taxon>
        <taxon>Lactobacillales</taxon>
        <taxon>Carnobacteriaceae</taxon>
        <taxon>Isobaculum</taxon>
    </lineage>
</organism>
<protein>
    <submittedName>
        <fullName evidence="5">Putative hydrolase of the HAD superfamily</fullName>
    </submittedName>
</protein>
<keyword evidence="6" id="KW-1185">Reference proteome</keyword>
<dbReference type="Pfam" id="PF00702">
    <property type="entry name" value="Hydrolase"/>
    <property type="match status" value="1"/>
</dbReference>
<dbReference type="PANTHER" id="PTHR46470:SF2">
    <property type="entry name" value="GLYCERALDEHYDE 3-PHOSPHATE PHOSPHATASE"/>
    <property type="match status" value="1"/>
</dbReference>
<name>A0A1H9UFH9_9LACT</name>
<dbReference type="GO" id="GO:0016791">
    <property type="term" value="F:phosphatase activity"/>
    <property type="evidence" value="ECO:0007669"/>
    <property type="project" value="TreeGrafter"/>
</dbReference>
<evidence type="ECO:0000256" key="1">
    <source>
        <dbReference type="ARBA" id="ARBA00001946"/>
    </source>
</evidence>
<dbReference type="InterPro" id="IPR036412">
    <property type="entry name" value="HAD-like_sf"/>
</dbReference>
<dbReference type="GO" id="GO:0046872">
    <property type="term" value="F:metal ion binding"/>
    <property type="evidence" value="ECO:0007669"/>
    <property type="project" value="UniProtKB-KW"/>
</dbReference>
<dbReference type="SUPFAM" id="SSF56784">
    <property type="entry name" value="HAD-like"/>
    <property type="match status" value="1"/>
</dbReference>
<dbReference type="Gene3D" id="1.10.150.240">
    <property type="entry name" value="Putative phosphatase, domain 2"/>
    <property type="match status" value="1"/>
</dbReference>
<proteinExistence type="predicted"/>
<dbReference type="NCBIfam" id="TIGR01549">
    <property type="entry name" value="HAD-SF-IA-v1"/>
    <property type="match status" value="1"/>
</dbReference>
<accession>A0A1H9UFH9</accession>
<evidence type="ECO:0000313" key="6">
    <source>
        <dbReference type="Proteomes" id="UP000198948"/>
    </source>
</evidence>
<keyword evidence="4" id="KW-0460">Magnesium</keyword>
<dbReference type="AlphaFoldDB" id="A0A1H9UFH9"/>
<sequence>MRAIFFDVDDTLYDQTEPFTTSFQKYFGQYKLDNFAVYKALRKHSDALFDDCVQGKLELSEMRRLRIQMALEDFGITVSDEVAELFQQGYLEAQQQITLVPEMAQLLTKLQQEDVQIGILTNGPGEHQQKKVNQLQLTKWIPAENIFISGIEGLAKPDPAIFKRIEERTGVSADQAIYIGDSYQNDIVGADAAGWQSIWLNHREHDFSKHPVQPTAIITHHADLLTDPALYTLLLKG</sequence>
<dbReference type="PANTHER" id="PTHR46470">
    <property type="entry name" value="N-ACYLNEURAMINATE-9-PHOSPHATASE"/>
    <property type="match status" value="1"/>
</dbReference>
<dbReference type="InterPro" id="IPR023214">
    <property type="entry name" value="HAD_sf"/>
</dbReference>
<gene>
    <name evidence="5" type="ORF">SAMN04488559_12828</name>
</gene>
<dbReference type="OrthoDB" id="25198at2"/>
<dbReference type="InterPro" id="IPR006439">
    <property type="entry name" value="HAD-SF_hydro_IA"/>
</dbReference>
<reference evidence="5 6" key="1">
    <citation type="submission" date="2016-10" db="EMBL/GenBank/DDBJ databases">
        <authorList>
            <person name="de Groot N.N."/>
        </authorList>
    </citation>
    <scope>NUCLEOTIDE SEQUENCE [LARGE SCALE GENOMIC DNA]</scope>
    <source>
        <strain evidence="5 6">DSM 13760</strain>
    </source>
</reference>
<dbReference type="EMBL" id="FOHA01000028">
    <property type="protein sequence ID" value="SES07914.1"/>
    <property type="molecule type" value="Genomic_DNA"/>
</dbReference>
<evidence type="ECO:0000256" key="4">
    <source>
        <dbReference type="ARBA" id="ARBA00022842"/>
    </source>
</evidence>
<evidence type="ECO:0000256" key="3">
    <source>
        <dbReference type="ARBA" id="ARBA00022801"/>
    </source>
</evidence>
<dbReference type="RefSeq" id="WP_092654155.1">
    <property type="nucleotide sequence ID" value="NZ_FOHA01000028.1"/>
</dbReference>
<evidence type="ECO:0000313" key="5">
    <source>
        <dbReference type="EMBL" id="SES07914.1"/>
    </source>
</evidence>
<keyword evidence="2" id="KW-0479">Metal-binding</keyword>
<dbReference type="InterPro" id="IPR023198">
    <property type="entry name" value="PGP-like_dom2"/>
</dbReference>
<comment type="cofactor">
    <cofactor evidence="1">
        <name>Mg(2+)</name>
        <dbReference type="ChEBI" id="CHEBI:18420"/>
    </cofactor>
</comment>
<dbReference type="SFLD" id="SFLDG01129">
    <property type="entry name" value="C1.5:_HAD__Beta-PGM__Phosphata"/>
    <property type="match status" value="1"/>
</dbReference>
<dbReference type="Proteomes" id="UP000198948">
    <property type="component" value="Unassembled WGS sequence"/>
</dbReference>
<keyword evidence="3 5" id="KW-0378">Hydrolase</keyword>
<dbReference type="PRINTS" id="PR00413">
    <property type="entry name" value="HADHALOGNASE"/>
</dbReference>
<evidence type="ECO:0000256" key="2">
    <source>
        <dbReference type="ARBA" id="ARBA00022723"/>
    </source>
</evidence>
<dbReference type="SFLD" id="SFLDS00003">
    <property type="entry name" value="Haloacid_Dehalogenase"/>
    <property type="match status" value="1"/>
</dbReference>
<dbReference type="Gene3D" id="3.40.50.1000">
    <property type="entry name" value="HAD superfamily/HAD-like"/>
    <property type="match status" value="1"/>
</dbReference>
<dbReference type="GO" id="GO:0044281">
    <property type="term" value="P:small molecule metabolic process"/>
    <property type="evidence" value="ECO:0007669"/>
    <property type="project" value="UniProtKB-ARBA"/>
</dbReference>